<dbReference type="InterPro" id="IPR001789">
    <property type="entry name" value="Sig_transdc_resp-reg_receiver"/>
</dbReference>
<keyword evidence="7" id="KW-1185">Reference proteome</keyword>
<evidence type="ECO:0000259" key="5">
    <source>
        <dbReference type="PROSITE" id="PS50110"/>
    </source>
</evidence>
<dbReference type="InterPro" id="IPR036388">
    <property type="entry name" value="WH-like_DNA-bd_sf"/>
</dbReference>
<dbReference type="CDD" id="cd06170">
    <property type="entry name" value="LuxR_C_like"/>
    <property type="match status" value="1"/>
</dbReference>
<protein>
    <submittedName>
        <fullName evidence="6">Two component transcriptional regulator, LuxR family</fullName>
    </submittedName>
</protein>
<dbReference type="GO" id="GO:0003677">
    <property type="term" value="F:DNA binding"/>
    <property type="evidence" value="ECO:0007669"/>
    <property type="project" value="UniProtKB-KW"/>
</dbReference>
<dbReference type="Pfam" id="PF00196">
    <property type="entry name" value="GerE"/>
    <property type="match status" value="1"/>
</dbReference>
<proteinExistence type="predicted"/>
<dbReference type="Proteomes" id="UP000198670">
    <property type="component" value="Unassembled WGS sequence"/>
</dbReference>
<dbReference type="RefSeq" id="WP_177195042.1">
    <property type="nucleotide sequence ID" value="NZ_FOQO01000002.1"/>
</dbReference>
<dbReference type="EMBL" id="FOQO01000002">
    <property type="protein sequence ID" value="SFI11275.1"/>
    <property type="molecule type" value="Genomic_DNA"/>
</dbReference>
<evidence type="ECO:0000313" key="7">
    <source>
        <dbReference type="Proteomes" id="UP000198670"/>
    </source>
</evidence>
<name>A0A1I3FJ77_9SPHI</name>
<dbReference type="GO" id="GO:0006355">
    <property type="term" value="P:regulation of DNA-templated transcription"/>
    <property type="evidence" value="ECO:0007669"/>
    <property type="project" value="InterPro"/>
</dbReference>
<evidence type="ECO:0000256" key="1">
    <source>
        <dbReference type="ARBA" id="ARBA00022553"/>
    </source>
</evidence>
<gene>
    <name evidence="6" type="ORF">SAMN05444682_102360</name>
</gene>
<dbReference type="PRINTS" id="PR00038">
    <property type="entry name" value="HTHLUXR"/>
</dbReference>
<evidence type="ECO:0000313" key="6">
    <source>
        <dbReference type="EMBL" id="SFI11275.1"/>
    </source>
</evidence>
<dbReference type="InterPro" id="IPR058245">
    <property type="entry name" value="NreC/VraR/RcsB-like_REC"/>
</dbReference>
<evidence type="ECO:0000256" key="3">
    <source>
        <dbReference type="PROSITE-ProRule" id="PRU00169"/>
    </source>
</evidence>
<dbReference type="InterPro" id="IPR000792">
    <property type="entry name" value="Tscrpt_reg_LuxR_C"/>
</dbReference>
<dbReference type="Gene3D" id="3.40.50.2300">
    <property type="match status" value="1"/>
</dbReference>
<evidence type="ECO:0000256" key="2">
    <source>
        <dbReference type="ARBA" id="ARBA00023125"/>
    </source>
</evidence>
<dbReference type="AlphaFoldDB" id="A0A1I3FJ77"/>
<feature type="domain" description="HTH luxR-type" evidence="4">
    <location>
        <begin position="148"/>
        <end position="209"/>
    </location>
</feature>
<dbReference type="InterPro" id="IPR039420">
    <property type="entry name" value="WalR-like"/>
</dbReference>
<dbReference type="SUPFAM" id="SSF46894">
    <property type="entry name" value="C-terminal effector domain of the bipartite response regulators"/>
    <property type="match status" value="1"/>
</dbReference>
<dbReference type="PANTHER" id="PTHR43214:SF43">
    <property type="entry name" value="TWO-COMPONENT RESPONSE REGULATOR"/>
    <property type="match status" value="1"/>
</dbReference>
<dbReference type="InterPro" id="IPR016032">
    <property type="entry name" value="Sig_transdc_resp-reg_C-effctor"/>
</dbReference>
<feature type="domain" description="Response regulatory" evidence="5">
    <location>
        <begin position="7"/>
        <end position="122"/>
    </location>
</feature>
<dbReference type="SUPFAM" id="SSF52172">
    <property type="entry name" value="CheY-like"/>
    <property type="match status" value="1"/>
</dbReference>
<dbReference type="Gene3D" id="1.10.10.10">
    <property type="entry name" value="Winged helix-like DNA-binding domain superfamily/Winged helix DNA-binding domain"/>
    <property type="match status" value="1"/>
</dbReference>
<dbReference type="PROSITE" id="PS50110">
    <property type="entry name" value="RESPONSE_REGULATORY"/>
    <property type="match status" value="1"/>
</dbReference>
<dbReference type="STRING" id="1477437.SAMN05444682_102360"/>
<dbReference type="CDD" id="cd17535">
    <property type="entry name" value="REC_NarL-like"/>
    <property type="match status" value="1"/>
</dbReference>
<reference evidence="6 7" key="1">
    <citation type="submission" date="2016-10" db="EMBL/GenBank/DDBJ databases">
        <authorList>
            <person name="de Groot N.N."/>
        </authorList>
    </citation>
    <scope>NUCLEOTIDE SEQUENCE [LARGE SCALE GENOMIC DNA]</scope>
    <source>
        <strain evidence="6 7">RK1</strain>
    </source>
</reference>
<dbReference type="GO" id="GO:0000160">
    <property type="term" value="P:phosphorelay signal transduction system"/>
    <property type="evidence" value="ECO:0007669"/>
    <property type="project" value="InterPro"/>
</dbReference>
<accession>A0A1I3FJ77</accession>
<dbReference type="Pfam" id="PF00072">
    <property type="entry name" value="Response_reg"/>
    <property type="match status" value="1"/>
</dbReference>
<dbReference type="PROSITE" id="PS50043">
    <property type="entry name" value="HTH_LUXR_2"/>
    <property type="match status" value="1"/>
</dbReference>
<sequence length="209" mass="23959">MKSDQFKLAIIEDNSIILKALEGYFRASQFELLFTATSTEEFINLWKDQRIDIILCDIGLPGKSGIEATWHVKRKSYLTQVVMFTVFEDKETIFQALCAGASGYLLKDTPLRKIEEQLIEVINGGSVMSPQVARMVIGYFNPLLDKVEPKEVDRLTTREIEIISMLQHGASYKTVAERLFISIDTVKFHIRNIYSKLQINSRAELINKY</sequence>
<feature type="modified residue" description="4-aspartylphosphate" evidence="3">
    <location>
        <position position="57"/>
    </location>
</feature>
<evidence type="ECO:0000259" key="4">
    <source>
        <dbReference type="PROSITE" id="PS50043"/>
    </source>
</evidence>
<dbReference type="PROSITE" id="PS00622">
    <property type="entry name" value="HTH_LUXR_1"/>
    <property type="match status" value="1"/>
</dbReference>
<keyword evidence="1 3" id="KW-0597">Phosphoprotein</keyword>
<dbReference type="SMART" id="SM00448">
    <property type="entry name" value="REC"/>
    <property type="match status" value="1"/>
</dbReference>
<keyword evidence="2" id="KW-0238">DNA-binding</keyword>
<dbReference type="InterPro" id="IPR011006">
    <property type="entry name" value="CheY-like_superfamily"/>
</dbReference>
<dbReference type="PANTHER" id="PTHR43214">
    <property type="entry name" value="TWO-COMPONENT RESPONSE REGULATOR"/>
    <property type="match status" value="1"/>
</dbReference>
<organism evidence="6 7">
    <name type="scientific">Parapedobacter indicus</name>
    <dbReference type="NCBI Taxonomy" id="1477437"/>
    <lineage>
        <taxon>Bacteria</taxon>
        <taxon>Pseudomonadati</taxon>
        <taxon>Bacteroidota</taxon>
        <taxon>Sphingobacteriia</taxon>
        <taxon>Sphingobacteriales</taxon>
        <taxon>Sphingobacteriaceae</taxon>
        <taxon>Parapedobacter</taxon>
    </lineage>
</organism>
<dbReference type="SMART" id="SM00421">
    <property type="entry name" value="HTH_LUXR"/>
    <property type="match status" value="1"/>
</dbReference>